<evidence type="ECO:0000313" key="1">
    <source>
        <dbReference type="EMBL" id="PON96159.1"/>
    </source>
</evidence>
<dbReference type="Gene3D" id="2.60.120.560">
    <property type="entry name" value="Exo-inulinase, domain 1"/>
    <property type="match status" value="1"/>
</dbReference>
<organism evidence="1 2">
    <name type="scientific">Trema orientale</name>
    <name type="common">Charcoal tree</name>
    <name type="synonym">Celtis orientalis</name>
    <dbReference type="NCBI Taxonomy" id="63057"/>
    <lineage>
        <taxon>Eukaryota</taxon>
        <taxon>Viridiplantae</taxon>
        <taxon>Streptophyta</taxon>
        <taxon>Embryophyta</taxon>
        <taxon>Tracheophyta</taxon>
        <taxon>Spermatophyta</taxon>
        <taxon>Magnoliopsida</taxon>
        <taxon>eudicotyledons</taxon>
        <taxon>Gunneridae</taxon>
        <taxon>Pentapetalae</taxon>
        <taxon>rosids</taxon>
        <taxon>fabids</taxon>
        <taxon>Rosales</taxon>
        <taxon>Cannabaceae</taxon>
        <taxon>Trema</taxon>
    </lineage>
</organism>
<dbReference type="STRING" id="63057.A0A2P5FEG6"/>
<comment type="caution">
    <text evidence="1">The sequence shown here is derived from an EMBL/GenBank/DDBJ whole genome shotgun (WGS) entry which is preliminary data.</text>
</comment>
<keyword evidence="2" id="KW-1185">Reference proteome</keyword>
<accession>A0A2P5FEG6</accession>
<dbReference type="AlphaFoldDB" id="A0A2P5FEG6"/>
<dbReference type="OrthoDB" id="1420804at2759"/>
<dbReference type="InParanoid" id="A0A2P5FEG6"/>
<gene>
    <name evidence="1" type="ORF">TorRG33x02_080890</name>
</gene>
<keyword evidence="1" id="KW-0378">Hydrolase</keyword>
<proteinExistence type="predicted"/>
<dbReference type="GO" id="GO:0016787">
    <property type="term" value="F:hydrolase activity"/>
    <property type="evidence" value="ECO:0007669"/>
    <property type="project" value="UniProtKB-KW"/>
</dbReference>
<name>A0A2P5FEG6_TREOI</name>
<evidence type="ECO:0000313" key="2">
    <source>
        <dbReference type="Proteomes" id="UP000237000"/>
    </source>
</evidence>
<sequence length="63" mass="7021">MANLRYTALCAIRRMWRELLDLDFSNPQILCSQKAASIRGSLGPFGLLIWASKASQEHTAVLS</sequence>
<reference evidence="2" key="1">
    <citation type="submission" date="2016-06" db="EMBL/GenBank/DDBJ databases">
        <title>Parallel loss of symbiosis genes in relatives of nitrogen-fixing non-legume Parasponia.</title>
        <authorList>
            <person name="Van Velzen R."/>
            <person name="Holmer R."/>
            <person name="Bu F."/>
            <person name="Rutten L."/>
            <person name="Van Zeijl A."/>
            <person name="Liu W."/>
            <person name="Santuari L."/>
            <person name="Cao Q."/>
            <person name="Sharma T."/>
            <person name="Shen D."/>
            <person name="Roswanjaya Y."/>
            <person name="Wardhani T."/>
            <person name="Kalhor M.S."/>
            <person name="Jansen J."/>
            <person name="Van den Hoogen J."/>
            <person name="Gungor B."/>
            <person name="Hartog M."/>
            <person name="Hontelez J."/>
            <person name="Verver J."/>
            <person name="Yang W.-C."/>
            <person name="Schijlen E."/>
            <person name="Repin R."/>
            <person name="Schilthuizen M."/>
            <person name="Schranz E."/>
            <person name="Heidstra R."/>
            <person name="Miyata K."/>
            <person name="Fedorova E."/>
            <person name="Kohlen W."/>
            <person name="Bisseling T."/>
            <person name="Smit S."/>
            <person name="Geurts R."/>
        </authorList>
    </citation>
    <scope>NUCLEOTIDE SEQUENCE [LARGE SCALE GENOMIC DNA]</scope>
    <source>
        <strain evidence="2">cv. RG33-2</strain>
    </source>
</reference>
<dbReference type="EMBL" id="JXTC01000040">
    <property type="protein sequence ID" value="PON96159.1"/>
    <property type="molecule type" value="Genomic_DNA"/>
</dbReference>
<protein>
    <submittedName>
        <fullName evidence="1">Glycosyl hydrolase</fullName>
    </submittedName>
</protein>
<dbReference type="Proteomes" id="UP000237000">
    <property type="component" value="Unassembled WGS sequence"/>
</dbReference>